<dbReference type="Pfam" id="PF07969">
    <property type="entry name" value="Amidohydro_3"/>
    <property type="match status" value="1"/>
</dbReference>
<protein>
    <submittedName>
        <fullName evidence="2">Amidohydrolase</fullName>
    </submittedName>
</protein>
<organism evidence="2 3">
    <name type="scientific">Anaeromonas frigoriresistens</name>
    <dbReference type="NCBI Taxonomy" id="2683708"/>
    <lineage>
        <taxon>Bacteria</taxon>
        <taxon>Bacillati</taxon>
        <taxon>Bacillota</taxon>
        <taxon>Tissierellia</taxon>
        <taxon>Tissierellales</taxon>
        <taxon>Thermohalobacteraceae</taxon>
        <taxon>Anaeromonas</taxon>
    </lineage>
</organism>
<dbReference type="Proteomes" id="UP000724672">
    <property type="component" value="Unassembled WGS sequence"/>
</dbReference>
<evidence type="ECO:0000313" key="2">
    <source>
        <dbReference type="EMBL" id="MBS4539043.1"/>
    </source>
</evidence>
<feature type="domain" description="Amidohydrolase 3" evidence="1">
    <location>
        <begin position="48"/>
        <end position="536"/>
    </location>
</feature>
<dbReference type="Gene3D" id="2.30.40.10">
    <property type="entry name" value="Urease, subunit C, domain 1"/>
    <property type="match status" value="1"/>
</dbReference>
<sequence length="541" mass="61289">MEKIFINGNIVTMDSTIKEAHAVYIKDNIISKVGSNEDILKYKNPSTEIIDLKNKTMLPGFIDSHMHLINFGESLQKCDLRGVKSIDELIEKTKNFIKEKNLTSKDWILGEGWNHDMFKEKRLPNKQDLDKITTEIPISLTRTCLHLTVINSKAIDICDIKSHIGKVKGGQIDIDKDENPNGVIRENAIKLINSNIPTPSKEEIKKMILDGISIALSKGITSIHSDDLDSISGVGYKEIINIYEELVENDELPLKIYQQCRVNSVEDLNDFIDNNYNNYKGSDFFKLGPIKLFTDGSLGSRTANLREPYNDDPTTKGIAIYSQDELDQLIMKSHNIGLSIAVHCIGDKAMDMTFDSIKKAYARNPRGDVRHGIVHAQITDHELMSNFKIYDVIGYVQPIFLNYDVHIVDNRLGKERASTTYNWKTMMDKGIRIPFSSDCPVETLDVMKGIYSAVTRKDLEGYPKDGWMNDQRVSVENAIYNYTVNGAYAAFEEDCKGSITEGKVADLVVLEDDILTIDKDKIKDIEIDMTFVNGKLKYKKF</sequence>
<dbReference type="Gene3D" id="3.20.20.140">
    <property type="entry name" value="Metal-dependent hydrolases"/>
    <property type="match status" value="1"/>
</dbReference>
<dbReference type="InterPro" id="IPR032466">
    <property type="entry name" value="Metal_Hydrolase"/>
</dbReference>
<dbReference type="Gene3D" id="3.10.310.70">
    <property type="match status" value="1"/>
</dbReference>
<dbReference type="SUPFAM" id="SSF51338">
    <property type="entry name" value="Composite domain of metallo-dependent hydrolases"/>
    <property type="match status" value="1"/>
</dbReference>
<gene>
    <name evidence="2" type="ORF">GOQ27_11260</name>
</gene>
<comment type="caution">
    <text evidence="2">The sequence shown here is derived from an EMBL/GenBank/DDBJ whole genome shotgun (WGS) entry which is preliminary data.</text>
</comment>
<name>A0A942UTV5_9FIRM</name>
<dbReference type="InterPro" id="IPR011059">
    <property type="entry name" value="Metal-dep_hydrolase_composite"/>
</dbReference>
<dbReference type="EMBL" id="WSFT01000040">
    <property type="protein sequence ID" value="MBS4539043.1"/>
    <property type="molecule type" value="Genomic_DNA"/>
</dbReference>
<dbReference type="PANTHER" id="PTHR22642">
    <property type="entry name" value="IMIDAZOLONEPROPIONASE"/>
    <property type="match status" value="1"/>
</dbReference>
<dbReference type="InterPro" id="IPR033932">
    <property type="entry name" value="YtcJ-like"/>
</dbReference>
<keyword evidence="3" id="KW-1185">Reference proteome</keyword>
<proteinExistence type="predicted"/>
<dbReference type="PANTHER" id="PTHR22642:SF2">
    <property type="entry name" value="PROTEIN LONG AFTER FAR-RED 3"/>
    <property type="match status" value="1"/>
</dbReference>
<dbReference type="CDD" id="cd01300">
    <property type="entry name" value="YtcJ_like"/>
    <property type="match status" value="1"/>
</dbReference>
<dbReference type="SUPFAM" id="SSF51556">
    <property type="entry name" value="Metallo-dependent hydrolases"/>
    <property type="match status" value="1"/>
</dbReference>
<accession>A0A942UTV5</accession>
<evidence type="ECO:0000313" key="3">
    <source>
        <dbReference type="Proteomes" id="UP000724672"/>
    </source>
</evidence>
<evidence type="ECO:0000259" key="1">
    <source>
        <dbReference type="Pfam" id="PF07969"/>
    </source>
</evidence>
<dbReference type="AlphaFoldDB" id="A0A942UTV5"/>
<reference evidence="2" key="1">
    <citation type="submission" date="2019-12" db="EMBL/GenBank/DDBJ databases">
        <title>Clostridiaceae gen. nov. sp. nov., isolated from sediment in Xinjiang, China.</title>
        <authorList>
            <person name="Zhang R."/>
        </authorList>
    </citation>
    <scope>NUCLEOTIDE SEQUENCE</scope>
    <source>
        <strain evidence="2">D2Q-11</strain>
    </source>
</reference>
<dbReference type="InterPro" id="IPR013108">
    <property type="entry name" value="Amidohydro_3"/>
</dbReference>
<dbReference type="RefSeq" id="WP_203366966.1">
    <property type="nucleotide sequence ID" value="NZ_WSFT01000040.1"/>
</dbReference>
<dbReference type="GO" id="GO:0016810">
    <property type="term" value="F:hydrolase activity, acting on carbon-nitrogen (but not peptide) bonds"/>
    <property type="evidence" value="ECO:0007669"/>
    <property type="project" value="InterPro"/>
</dbReference>